<dbReference type="InterPro" id="IPR050515">
    <property type="entry name" value="Beta-lactam/transpept"/>
</dbReference>
<comment type="subcellular location">
    <subcellularLocation>
        <location evidence="2">Cell membrane</location>
    </subcellularLocation>
    <subcellularLocation>
        <location evidence="1">Membrane</location>
        <topology evidence="1">Single-pass membrane protein</topology>
    </subcellularLocation>
</comment>
<keyword evidence="7" id="KW-0812">Transmembrane</keyword>
<dbReference type="SUPFAM" id="SSF56601">
    <property type="entry name" value="beta-lactamase/transpeptidase-like"/>
    <property type="match status" value="1"/>
</dbReference>
<reference evidence="16 17" key="1">
    <citation type="submission" date="2020-08" db="EMBL/GenBank/DDBJ databases">
        <title>Genomic Encyclopedia of Type Strains, Phase IV (KMG-IV): sequencing the most valuable type-strain genomes for metagenomic binning, comparative biology and taxonomic classification.</title>
        <authorList>
            <person name="Goeker M."/>
        </authorList>
    </citation>
    <scope>NUCLEOTIDE SEQUENCE [LARGE SCALE GENOMIC DNA]</scope>
    <source>
        <strain evidence="16 17">DSM 28570</strain>
    </source>
</reference>
<evidence type="ECO:0000256" key="10">
    <source>
        <dbReference type="ARBA" id="ARBA00022984"/>
    </source>
</evidence>
<dbReference type="Gene3D" id="3.40.710.10">
    <property type="entry name" value="DD-peptidase/beta-lactamase superfamily"/>
    <property type="match status" value="1"/>
</dbReference>
<keyword evidence="9" id="KW-0133">Cell shape</keyword>
<keyword evidence="13" id="KW-0961">Cell wall biogenesis/degradation</keyword>
<dbReference type="GO" id="GO:0071972">
    <property type="term" value="F:peptidoglycan L,D-transpeptidase activity"/>
    <property type="evidence" value="ECO:0007669"/>
    <property type="project" value="TreeGrafter"/>
</dbReference>
<evidence type="ECO:0000256" key="5">
    <source>
        <dbReference type="ARBA" id="ARBA00022645"/>
    </source>
</evidence>
<evidence type="ECO:0000256" key="11">
    <source>
        <dbReference type="ARBA" id="ARBA00022989"/>
    </source>
</evidence>
<dbReference type="PANTHER" id="PTHR30627:SF2">
    <property type="entry name" value="PEPTIDOGLYCAN D,D-TRANSPEPTIDASE MRDA"/>
    <property type="match status" value="1"/>
</dbReference>
<evidence type="ECO:0000259" key="15">
    <source>
        <dbReference type="Pfam" id="PF03717"/>
    </source>
</evidence>
<evidence type="ECO:0000313" key="17">
    <source>
        <dbReference type="Proteomes" id="UP000539642"/>
    </source>
</evidence>
<evidence type="ECO:0000256" key="6">
    <source>
        <dbReference type="ARBA" id="ARBA00022670"/>
    </source>
</evidence>
<keyword evidence="4" id="KW-0997">Cell inner membrane</keyword>
<keyword evidence="17" id="KW-1185">Reference proteome</keyword>
<keyword evidence="3" id="KW-1003">Cell membrane</keyword>
<evidence type="ECO:0000313" key="16">
    <source>
        <dbReference type="EMBL" id="MBB5348961.1"/>
    </source>
</evidence>
<dbReference type="GO" id="GO:0008360">
    <property type="term" value="P:regulation of cell shape"/>
    <property type="evidence" value="ECO:0007669"/>
    <property type="project" value="UniProtKB-KW"/>
</dbReference>
<evidence type="ECO:0000256" key="7">
    <source>
        <dbReference type="ARBA" id="ARBA00022692"/>
    </source>
</evidence>
<dbReference type="InterPro" id="IPR036138">
    <property type="entry name" value="PBP_dimer_sf"/>
</dbReference>
<protein>
    <submittedName>
        <fullName evidence="16">Penicillin-binding protein 2</fullName>
    </submittedName>
</protein>
<dbReference type="GO" id="GO:0009252">
    <property type="term" value="P:peptidoglycan biosynthetic process"/>
    <property type="evidence" value="ECO:0007669"/>
    <property type="project" value="UniProtKB-KW"/>
</dbReference>
<evidence type="ECO:0000256" key="13">
    <source>
        <dbReference type="ARBA" id="ARBA00023316"/>
    </source>
</evidence>
<dbReference type="AlphaFoldDB" id="A0A840V7J1"/>
<dbReference type="GO" id="GO:0008658">
    <property type="term" value="F:penicillin binding"/>
    <property type="evidence" value="ECO:0007669"/>
    <property type="project" value="InterPro"/>
</dbReference>
<comment type="caution">
    <text evidence="16">The sequence shown here is derived from an EMBL/GenBank/DDBJ whole genome shotgun (WGS) entry which is preliminary data.</text>
</comment>
<dbReference type="InterPro" id="IPR012338">
    <property type="entry name" value="Beta-lactam/transpept-like"/>
</dbReference>
<feature type="domain" description="Penicillin-binding protein transpeptidase" evidence="14">
    <location>
        <begin position="136"/>
        <end position="473"/>
    </location>
</feature>
<dbReference type="Gene3D" id="3.90.1310.10">
    <property type="entry name" value="Penicillin-binding protein 2a (Domain 2)"/>
    <property type="match status" value="1"/>
</dbReference>
<proteinExistence type="predicted"/>
<name>A0A840V7J1_9BACT</name>
<dbReference type="EMBL" id="JACHEO010000017">
    <property type="protein sequence ID" value="MBB5348961.1"/>
    <property type="molecule type" value="Genomic_DNA"/>
</dbReference>
<sequence length="492" mass="54211">MKEDIDWKTLAYLENHNKEFSGIRIEVQPVRVFHYQDLAANVIGYLGAISKTELENADQTVYRGGDLIGKMGLEKLREADLRGEKGNSYSEVDARGFERKLLKSYEPLPGREIRLTIDVDLQQAAENLMEIGEKAGAVVAMEVKTGRILAIASTPHIRLNDFVGGISHEKWQDLLTNEKHPLINKAVQATYPPGSTYKMVTALAGLATGVVTPDTPIYCPGHYFFGNRRYGCWKRGGHGTVNLKRAIEESCDVYFYQVGQRVGVDTLAEYAGKLGLGRKTGIELEHEKSGLTPTKKWKISRYQTKWQEGETLSTAIGQGFNLTSPLQICQMTATVANGGKLFRPQLVEQVTEPDGKVVQTFQPELLEEVKGLDTYLAIIRDGLIGVVNGPHGTARGAKIDGITVAGKTGTAQVVKVAAYRHLKEADIPYKFRDHAWFTSFAPAEDPEIAVTVLVEHGLHGGSGAAPIATAVMKEFFRDRLSVPDEGIVKEMR</sequence>
<dbReference type="FunFam" id="3.40.710.10:FF:000024">
    <property type="entry name" value="Penicillin-binding protein 2"/>
    <property type="match status" value="1"/>
</dbReference>
<dbReference type="SUPFAM" id="SSF56519">
    <property type="entry name" value="Penicillin binding protein dimerisation domain"/>
    <property type="match status" value="1"/>
</dbReference>
<evidence type="ECO:0000256" key="9">
    <source>
        <dbReference type="ARBA" id="ARBA00022960"/>
    </source>
</evidence>
<dbReference type="GO" id="GO:0009002">
    <property type="term" value="F:serine-type D-Ala-D-Ala carboxypeptidase activity"/>
    <property type="evidence" value="ECO:0007669"/>
    <property type="project" value="InterPro"/>
</dbReference>
<dbReference type="InterPro" id="IPR005311">
    <property type="entry name" value="PBP_dimer"/>
</dbReference>
<gene>
    <name evidence="16" type="ORF">HNQ81_002702</name>
</gene>
<dbReference type="Pfam" id="PF00905">
    <property type="entry name" value="Transpeptidase"/>
    <property type="match status" value="1"/>
</dbReference>
<evidence type="ECO:0000256" key="1">
    <source>
        <dbReference type="ARBA" id="ARBA00004167"/>
    </source>
</evidence>
<keyword evidence="8" id="KW-0378">Hydrolase</keyword>
<evidence type="ECO:0000256" key="2">
    <source>
        <dbReference type="ARBA" id="ARBA00004236"/>
    </source>
</evidence>
<keyword evidence="11" id="KW-1133">Transmembrane helix</keyword>
<evidence type="ECO:0000259" key="14">
    <source>
        <dbReference type="Pfam" id="PF00905"/>
    </source>
</evidence>
<keyword evidence="6" id="KW-0645">Protease</keyword>
<dbReference type="GO" id="GO:0006508">
    <property type="term" value="P:proteolysis"/>
    <property type="evidence" value="ECO:0007669"/>
    <property type="project" value="UniProtKB-KW"/>
</dbReference>
<evidence type="ECO:0000256" key="4">
    <source>
        <dbReference type="ARBA" id="ARBA00022519"/>
    </source>
</evidence>
<dbReference type="NCBIfam" id="TIGR03423">
    <property type="entry name" value="pbp2_mrdA"/>
    <property type="match status" value="1"/>
</dbReference>
<evidence type="ECO:0000256" key="8">
    <source>
        <dbReference type="ARBA" id="ARBA00022801"/>
    </source>
</evidence>
<dbReference type="GO" id="GO:0071555">
    <property type="term" value="P:cell wall organization"/>
    <property type="evidence" value="ECO:0007669"/>
    <property type="project" value="UniProtKB-KW"/>
</dbReference>
<dbReference type="PANTHER" id="PTHR30627">
    <property type="entry name" value="PEPTIDOGLYCAN D,D-TRANSPEPTIDASE"/>
    <property type="match status" value="1"/>
</dbReference>
<keyword evidence="5" id="KW-0121">Carboxypeptidase</keyword>
<keyword evidence="10" id="KW-0573">Peptidoglycan synthesis</keyword>
<dbReference type="GO" id="GO:0005886">
    <property type="term" value="C:plasma membrane"/>
    <property type="evidence" value="ECO:0007669"/>
    <property type="project" value="UniProtKB-SubCell"/>
</dbReference>
<keyword evidence="12" id="KW-0472">Membrane</keyword>
<feature type="domain" description="Penicillin-binding protein dimerisation" evidence="15">
    <location>
        <begin position="2"/>
        <end position="96"/>
    </location>
</feature>
<evidence type="ECO:0000256" key="3">
    <source>
        <dbReference type="ARBA" id="ARBA00022475"/>
    </source>
</evidence>
<dbReference type="InterPro" id="IPR017790">
    <property type="entry name" value="Penicillin-binding_protein_2"/>
</dbReference>
<evidence type="ECO:0000256" key="12">
    <source>
        <dbReference type="ARBA" id="ARBA00023136"/>
    </source>
</evidence>
<accession>A0A840V7J1</accession>
<organism evidence="16 17">
    <name type="scientific">Desulfoprunum benzoelyticum</name>
    <dbReference type="NCBI Taxonomy" id="1506996"/>
    <lineage>
        <taxon>Bacteria</taxon>
        <taxon>Pseudomonadati</taxon>
        <taxon>Thermodesulfobacteriota</taxon>
        <taxon>Desulfobulbia</taxon>
        <taxon>Desulfobulbales</taxon>
        <taxon>Desulfobulbaceae</taxon>
        <taxon>Desulfoprunum</taxon>
    </lineage>
</organism>
<dbReference type="InterPro" id="IPR001460">
    <property type="entry name" value="PCN-bd_Tpept"/>
</dbReference>
<dbReference type="Proteomes" id="UP000539642">
    <property type="component" value="Unassembled WGS sequence"/>
</dbReference>
<dbReference type="Pfam" id="PF03717">
    <property type="entry name" value="PBP_dimer"/>
    <property type="match status" value="1"/>
</dbReference>